<name>A0ABV7SKD8_9ACTN</name>
<evidence type="ECO:0000313" key="8">
    <source>
        <dbReference type="Proteomes" id="UP001595701"/>
    </source>
</evidence>
<dbReference type="InterPro" id="IPR020846">
    <property type="entry name" value="MFS_dom"/>
</dbReference>
<dbReference type="Pfam" id="PF07690">
    <property type="entry name" value="MFS_1"/>
    <property type="match status" value="1"/>
</dbReference>
<dbReference type="PROSITE" id="PS50850">
    <property type="entry name" value="MFS"/>
    <property type="match status" value="1"/>
</dbReference>
<reference evidence="8" key="1">
    <citation type="journal article" date="2019" name="Int. J. Syst. Evol. Microbiol.">
        <title>The Global Catalogue of Microorganisms (GCM) 10K type strain sequencing project: providing services to taxonomists for standard genome sequencing and annotation.</title>
        <authorList>
            <consortium name="The Broad Institute Genomics Platform"/>
            <consortium name="The Broad Institute Genome Sequencing Center for Infectious Disease"/>
            <person name="Wu L."/>
            <person name="Ma J."/>
        </authorList>
    </citation>
    <scope>NUCLEOTIDE SEQUENCE [LARGE SCALE GENOMIC DNA]</scope>
    <source>
        <strain evidence="8">CGMCC 4.7035</strain>
    </source>
</reference>
<dbReference type="InterPro" id="IPR036259">
    <property type="entry name" value="MFS_trans_sf"/>
</dbReference>
<sequence length="152" mass="15070">MPIGSIGLSVLGDRGHLRAVTIGGFLVGAAALLALSTHQPRPLLLLLSAVAGVGSMGTQSLVVACMAAHHPPALHGTGMGFTLGLGRAGAIVGPSYLASAVALFTSPRAGFYAFAVPAGLGALAVLLLSRSRDHATGSAVTLAGLEPLREVT</sequence>
<accession>A0ABV7SKD8</accession>
<dbReference type="Gene3D" id="1.20.1250.20">
    <property type="entry name" value="MFS general substrate transporter like domains"/>
    <property type="match status" value="1"/>
</dbReference>
<gene>
    <name evidence="7" type="ORF">ACFOZ0_30190</name>
</gene>
<evidence type="ECO:0000256" key="5">
    <source>
        <dbReference type="SAM" id="Phobius"/>
    </source>
</evidence>
<evidence type="ECO:0000256" key="1">
    <source>
        <dbReference type="ARBA" id="ARBA00004651"/>
    </source>
</evidence>
<dbReference type="RefSeq" id="WP_310773398.1">
    <property type="nucleotide sequence ID" value="NZ_JBHRWR010000033.1"/>
</dbReference>
<keyword evidence="3 5" id="KW-1133">Transmembrane helix</keyword>
<keyword evidence="8" id="KW-1185">Reference proteome</keyword>
<comment type="subcellular location">
    <subcellularLocation>
        <location evidence="1">Cell membrane</location>
        <topology evidence="1">Multi-pass membrane protein</topology>
    </subcellularLocation>
</comment>
<proteinExistence type="predicted"/>
<protein>
    <submittedName>
        <fullName evidence="7">MFS transporter</fullName>
    </submittedName>
</protein>
<keyword evidence="2 5" id="KW-0812">Transmembrane</keyword>
<feature type="transmembrane region" description="Helical" evidence="5">
    <location>
        <begin position="17"/>
        <end position="36"/>
    </location>
</feature>
<feature type="domain" description="Major facilitator superfamily (MFS) profile" evidence="6">
    <location>
        <begin position="1"/>
        <end position="133"/>
    </location>
</feature>
<evidence type="ECO:0000256" key="3">
    <source>
        <dbReference type="ARBA" id="ARBA00022989"/>
    </source>
</evidence>
<evidence type="ECO:0000259" key="6">
    <source>
        <dbReference type="PROSITE" id="PS50850"/>
    </source>
</evidence>
<evidence type="ECO:0000256" key="2">
    <source>
        <dbReference type="ARBA" id="ARBA00022692"/>
    </source>
</evidence>
<evidence type="ECO:0000256" key="4">
    <source>
        <dbReference type="ARBA" id="ARBA00023136"/>
    </source>
</evidence>
<evidence type="ECO:0000313" key="7">
    <source>
        <dbReference type="EMBL" id="MFC3577464.1"/>
    </source>
</evidence>
<feature type="transmembrane region" description="Helical" evidence="5">
    <location>
        <begin position="43"/>
        <end position="69"/>
    </location>
</feature>
<dbReference type="InterPro" id="IPR011701">
    <property type="entry name" value="MFS"/>
</dbReference>
<dbReference type="Proteomes" id="UP001595701">
    <property type="component" value="Unassembled WGS sequence"/>
</dbReference>
<feature type="transmembrane region" description="Helical" evidence="5">
    <location>
        <begin position="109"/>
        <end position="128"/>
    </location>
</feature>
<keyword evidence="4 5" id="KW-0472">Membrane</keyword>
<dbReference type="EMBL" id="JBHRWR010000033">
    <property type="protein sequence ID" value="MFC3577464.1"/>
    <property type="molecule type" value="Genomic_DNA"/>
</dbReference>
<comment type="caution">
    <text evidence="7">The sequence shown here is derived from an EMBL/GenBank/DDBJ whole genome shotgun (WGS) entry which is preliminary data.</text>
</comment>
<organism evidence="7 8">
    <name type="scientific">Streptomyces yaanensis</name>
    <dbReference type="NCBI Taxonomy" id="1142239"/>
    <lineage>
        <taxon>Bacteria</taxon>
        <taxon>Bacillati</taxon>
        <taxon>Actinomycetota</taxon>
        <taxon>Actinomycetes</taxon>
        <taxon>Kitasatosporales</taxon>
        <taxon>Streptomycetaceae</taxon>
        <taxon>Streptomyces</taxon>
    </lineage>
</organism>
<dbReference type="SUPFAM" id="SSF103473">
    <property type="entry name" value="MFS general substrate transporter"/>
    <property type="match status" value="1"/>
</dbReference>